<accession>T0YN58</accession>
<proteinExistence type="predicted"/>
<sequence>MKHMNMALDDVRKTESRMADSKEILKKTKYMWFYSSENLPNKYREKYEILKESDLKTARAYAIKENLRNLWQCETEEEAVSFWKKWYWWASHSRLDPVKKVA</sequence>
<evidence type="ECO:0000313" key="2">
    <source>
        <dbReference type="EMBL" id="EQD34483.1"/>
    </source>
</evidence>
<reference evidence="2" key="1">
    <citation type="submission" date="2013-08" db="EMBL/GenBank/DDBJ databases">
        <authorList>
            <person name="Mendez C."/>
            <person name="Richter M."/>
            <person name="Ferrer M."/>
            <person name="Sanchez J."/>
        </authorList>
    </citation>
    <scope>NUCLEOTIDE SEQUENCE</scope>
</reference>
<dbReference type="EMBL" id="AUZY01011478">
    <property type="protein sequence ID" value="EQD34483.1"/>
    <property type="molecule type" value="Genomic_DNA"/>
</dbReference>
<protein>
    <submittedName>
        <fullName evidence="2">Transposase IS204/IS1001/IS1096/IS1165 family protein</fullName>
    </submittedName>
</protein>
<name>T0YN58_9ZZZZ</name>
<dbReference type="InterPro" id="IPR002560">
    <property type="entry name" value="Transposase_DDE"/>
</dbReference>
<dbReference type="Pfam" id="PF01610">
    <property type="entry name" value="DDE_Tnp_ISL3"/>
    <property type="match status" value="1"/>
</dbReference>
<evidence type="ECO:0000259" key="1">
    <source>
        <dbReference type="Pfam" id="PF01610"/>
    </source>
</evidence>
<gene>
    <name evidence="2" type="ORF">B1B_17178</name>
</gene>
<dbReference type="AlphaFoldDB" id="T0YN58"/>
<feature type="non-terminal residue" evidence="2">
    <location>
        <position position="102"/>
    </location>
</feature>
<reference evidence="2" key="2">
    <citation type="journal article" date="2014" name="ISME J.">
        <title>Microbial stratification in low pH oxic and suboxic macroscopic growths along an acid mine drainage.</title>
        <authorList>
            <person name="Mendez-Garcia C."/>
            <person name="Mesa V."/>
            <person name="Sprenger R.R."/>
            <person name="Richter M."/>
            <person name="Diez M.S."/>
            <person name="Solano J."/>
            <person name="Bargiela R."/>
            <person name="Golyshina O.V."/>
            <person name="Manteca A."/>
            <person name="Ramos J.L."/>
            <person name="Gallego J.R."/>
            <person name="Llorente I."/>
            <person name="Martins Dos Santos V.A."/>
            <person name="Jensen O.N."/>
            <person name="Pelaez A.I."/>
            <person name="Sanchez J."/>
            <person name="Ferrer M."/>
        </authorList>
    </citation>
    <scope>NUCLEOTIDE SEQUENCE</scope>
</reference>
<feature type="domain" description="Transposase IS204/IS1001/IS1096/IS1165 DDE" evidence="1">
    <location>
        <begin position="1"/>
        <end position="102"/>
    </location>
</feature>
<comment type="caution">
    <text evidence="2">The sequence shown here is derived from an EMBL/GenBank/DDBJ whole genome shotgun (WGS) entry which is preliminary data.</text>
</comment>
<organism evidence="2">
    <name type="scientific">mine drainage metagenome</name>
    <dbReference type="NCBI Taxonomy" id="410659"/>
    <lineage>
        <taxon>unclassified sequences</taxon>
        <taxon>metagenomes</taxon>
        <taxon>ecological metagenomes</taxon>
    </lineage>
</organism>